<dbReference type="AlphaFoldDB" id="A0A9W7AAW1"/>
<sequence>MDKFDKWGLSLKPMALKAKSDAVASTQRWKSYLFTSKFCGILCLFIAYRAYRGFFIILPQVFREVERKLSLTMNYAPFIDDDISTVTNKIDARIRGNPDSSDSALAEDVDPKTGIIRPRTTITVTLLAAMVTACYMVRGALGVIYSLLKTGALKRDIREGFEAAADEVIANEERIMRVVEHKTQQIE</sequence>
<dbReference type="Proteomes" id="UP001162640">
    <property type="component" value="Unassembled WGS sequence"/>
</dbReference>
<keyword evidence="1" id="KW-1133">Transmembrane helix</keyword>
<protein>
    <submittedName>
        <fullName evidence="2">Uncharacterized protein</fullName>
    </submittedName>
</protein>
<comment type="caution">
    <text evidence="2">The sequence shown here is derived from an EMBL/GenBank/DDBJ whole genome shotgun (WGS) entry which is preliminary data.</text>
</comment>
<gene>
    <name evidence="2" type="ORF">TL16_g03966</name>
</gene>
<evidence type="ECO:0000313" key="2">
    <source>
        <dbReference type="EMBL" id="GMH64465.1"/>
    </source>
</evidence>
<keyword evidence="1" id="KW-0472">Membrane</keyword>
<organism evidence="2 3">
    <name type="scientific">Triparma laevis f. inornata</name>
    <dbReference type="NCBI Taxonomy" id="1714386"/>
    <lineage>
        <taxon>Eukaryota</taxon>
        <taxon>Sar</taxon>
        <taxon>Stramenopiles</taxon>
        <taxon>Ochrophyta</taxon>
        <taxon>Bolidophyceae</taxon>
        <taxon>Parmales</taxon>
        <taxon>Triparmaceae</taxon>
        <taxon>Triparma</taxon>
    </lineage>
</organism>
<proteinExistence type="predicted"/>
<dbReference type="EMBL" id="BLQM01000107">
    <property type="protein sequence ID" value="GMH64465.1"/>
    <property type="molecule type" value="Genomic_DNA"/>
</dbReference>
<feature type="transmembrane region" description="Helical" evidence="1">
    <location>
        <begin position="126"/>
        <end position="148"/>
    </location>
</feature>
<evidence type="ECO:0000256" key="1">
    <source>
        <dbReference type="SAM" id="Phobius"/>
    </source>
</evidence>
<accession>A0A9W7AAW1</accession>
<reference evidence="3" key="1">
    <citation type="journal article" date="2023" name="Commun. Biol.">
        <title>Genome analysis of Parmales, the sister group of diatoms, reveals the evolutionary specialization of diatoms from phago-mixotrophs to photoautotrophs.</title>
        <authorList>
            <person name="Ban H."/>
            <person name="Sato S."/>
            <person name="Yoshikawa S."/>
            <person name="Yamada K."/>
            <person name="Nakamura Y."/>
            <person name="Ichinomiya M."/>
            <person name="Sato N."/>
            <person name="Blanc-Mathieu R."/>
            <person name="Endo H."/>
            <person name="Kuwata A."/>
            <person name="Ogata H."/>
        </authorList>
    </citation>
    <scope>NUCLEOTIDE SEQUENCE [LARGE SCALE GENOMIC DNA]</scope>
</reference>
<name>A0A9W7AAW1_9STRA</name>
<keyword evidence="1" id="KW-0812">Transmembrane</keyword>
<evidence type="ECO:0000313" key="3">
    <source>
        <dbReference type="Proteomes" id="UP001162640"/>
    </source>
</evidence>